<comment type="caution">
    <text evidence="4">The sequence shown here is derived from an EMBL/GenBank/DDBJ whole genome shotgun (WGS) entry which is preliminary data.</text>
</comment>
<evidence type="ECO:0000256" key="2">
    <source>
        <dbReference type="ARBA" id="ARBA00033753"/>
    </source>
</evidence>
<dbReference type="EMBL" id="PNIK01000096">
    <property type="protein sequence ID" value="PMP65448.1"/>
    <property type="molecule type" value="Genomic_DNA"/>
</dbReference>
<dbReference type="InterPro" id="IPR040372">
    <property type="entry name" value="YaeB-like"/>
</dbReference>
<organism evidence="4 5">
    <name type="scientific">Thermodesulfobacterium geofontis</name>
    <dbReference type="NCBI Taxonomy" id="1295609"/>
    <lineage>
        <taxon>Bacteria</taxon>
        <taxon>Pseudomonadati</taxon>
        <taxon>Thermodesulfobacteriota</taxon>
        <taxon>Thermodesulfobacteria</taxon>
        <taxon>Thermodesulfobacteriales</taxon>
        <taxon>Thermodesulfobacteriaceae</taxon>
        <taxon>Thermodesulfobacterium</taxon>
    </lineage>
</organism>
<evidence type="ECO:0000259" key="3">
    <source>
        <dbReference type="PROSITE" id="PS51668"/>
    </source>
</evidence>
<dbReference type="Gene3D" id="2.40.30.70">
    <property type="entry name" value="YaeB-like"/>
    <property type="match status" value="1"/>
</dbReference>
<dbReference type="SUPFAM" id="SSF118196">
    <property type="entry name" value="YaeB-like"/>
    <property type="match status" value="1"/>
</dbReference>
<dbReference type="InterPro" id="IPR023370">
    <property type="entry name" value="TrmO-like_N"/>
</dbReference>
<dbReference type="Pfam" id="PF01980">
    <property type="entry name" value="TrmO_N"/>
    <property type="match status" value="1"/>
</dbReference>
<feature type="domain" description="TsaA-like" evidence="3">
    <location>
        <begin position="7"/>
        <end position="137"/>
    </location>
</feature>
<dbReference type="Proteomes" id="UP000235460">
    <property type="component" value="Unassembled WGS sequence"/>
</dbReference>
<dbReference type="PROSITE" id="PS51668">
    <property type="entry name" value="TSAA_2"/>
    <property type="match status" value="1"/>
</dbReference>
<dbReference type="PANTHER" id="PTHR12818">
    <property type="entry name" value="TRNA (ADENINE(37)-N6)-METHYLTRANSFERASE"/>
    <property type="match status" value="1"/>
</dbReference>
<name>A0A2N7PLZ9_9BACT</name>
<accession>A0A2N7PLZ9</accession>
<gene>
    <name evidence="4" type="primary">tsaA</name>
    <name evidence="4" type="ORF">C0190_06715</name>
</gene>
<dbReference type="GO" id="GO:0008168">
    <property type="term" value="F:methyltransferase activity"/>
    <property type="evidence" value="ECO:0007669"/>
    <property type="project" value="UniProtKB-KW"/>
</dbReference>
<dbReference type="PANTHER" id="PTHR12818:SF0">
    <property type="entry name" value="TRNA (ADENINE(37)-N6)-METHYLTRANSFERASE"/>
    <property type="match status" value="1"/>
</dbReference>
<proteinExistence type="inferred from homology"/>
<dbReference type="NCBIfam" id="TIGR00104">
    <property type="entry name" value="tRNA_TsaA"/>
    <property type="match status" value="1"/>
</dbReference>
<dbReference type="AlphaFoldDB" id="A0A2N7PLZ9"/>
<keyword evidence="1" id="KW-0949">S-adenosyl-L-methionine</keyword>
<comment type="similarity">
    <text evidence="2">Belongs to the tRNA methyltransferase O family.</text>
</comment>
<keyword evidence="4" id="KW-0489">Methyltransferase</keyword>
<evidence type="ECO:0000256" key="1">
    <source>
        <dbReference type="ARBA" id="ARBA00022691"/>
    </source>
</evidence>
<dbReference type="InterPro" id="IPR036413">
    <property type="entry name" value="YaeB-like_sf"/>
</dbReference>
<reference evidence="4 5" key="1">
    <citation type="submission" date="2018-01" db="EMBL/GenBank/DDBJ databases">
        <title>Metagenomic assembled genomes from two thermal pools in the Uzon Caldera, Kamchatka, Russia.</title>
        <authorList>
            <person name="Wilkins L."/>
            <person name="Ettinger C."/>
        </authorList>
    </citation>
    <scope>NUCLEOTIDE SEQUENCE [LARGE SCALE GENOMIC DNA]</scope>
    <source>
        <strain evidence="4">ZAV-08</strain>
    </source>
</reference>
<keyword evidence="4" id="KW-0808">Transferase</keyword>
<dbReference type="GO" id="GO:0032259">
    <property type="term" value="P:methylation"/>
    <property type="evidence" value="ECO:0007669"/>
    <property type="project" value="UniProtKB-KW"/>
</dbReference>
<protein>
    <submittedName>
        <fullName evidence="4">tRNA (N6-threonylcarbamoyladenosine(37)-N6)-methyltransferase TrmO</fullName>
    </submittedName>
</protein>
<evidence type="ECO:0000313" key="4">
    <source>
        <dbReference type="EMBL" id="PMP65448.1"/>
    </source>
</evidence>
<sequence>MEEEYIFKPIGYLRTSATSIPRHWSCSDVEGEIIINLEYKEGLKDIKPGDKIVVLFCFHKSPPFTKDKLIQKPPHKEKPTGVFNTCSPIRPNPIGLSILEVLEIKDNIIKVKRVDMFDGTPIFDIKPYKAYAEITESEESQE</sequence>
<evidence type="ECO:0000313" key="5">
    <source>
        <dbReference type="Proteomes" id="UP000235460"/>
    </source>
</evidence>
<dbReference type="InterPro" id="IPR036414">
    <property type="entry name" value="YaeB_N_sf"/>
</dbReference>
<dbReference type="CDD" id="cd09281">
    <property type="entry name" value="UPF0066"/>
    <property type="match status" value="1"/>
</dbReference>